<sequence length="36" mass="4416">MELIEWNYAYITDLVEFANDKEIANNLRDNFPHPYR</sequence>
<dbReference type="AlphaFoldDB" id="A0A381IBG8"/>
<dbReference type="KEGG" id="pdf:CD630DERM_22221"/>
<dbReference type="EMBL" id="UFWD01000001">
    <property type="protein sequence ID" value="SUY25566.1"/>
    <property type="molecule type" value="Genomic_DNA"/>
</dbReference>
<gene>
    <name evidence="1" type="ORF">NCTC13307_02924</name>
    <name evidence="2" type="ORF">SAMEA1402399_00526</name>
</gene>
<reference evidence="2 3" key="2">
    <citation type="submission" date="2019-02" db="EMBL/GenBank/DDBJ databases">
        <authorList>
            <consortium name="Pathogen Informatics"/>
        </authorList>
    </citation>
    <scope>NUCLEOTIDE SEQUENCE [LARGE SCALE GENOMIC DNA]</scope>
    <source>
        <strain evidence="2">Clo34</strain>
        <strain evidence="3">clo34</strain>
    </source>
</reference>
<evidence type="ECO:0000313" key="1">
    <source>
        <dbReference type="EMBL" id="SUY25566.1"/>
    </source>
</evidence>
<organism evidence="1">
    <name type="scientific">Clostridioides difficile</name>
    <name type="common">Peptoclostridium difficile</name>
    <dbReference type="NCBI Taxonomy" id="1496"/>
    <lineage>
        <taxon>Bacteria</taxon>
        <taxon>Bacillati</taxon>
        <taxon>Bacillota</taxon>
        <taxon>Clostridia</taxon>
        <taxon>Peptostreptococcales</taxon>
        <taxon>Peptostreptococcaceae</taxon>
        <taxon>Clostridioides</taxon>
    </lineage>
</organism>
<protein>
    <submittedName>
        <fullName evidence="2">Extrachromosomal origin protein</fullName>
    </submittedName>
</protein>
<evidence type="ECO:0000313" key="2">
    <source>
        <dbReference type="EMBL" id="VFD29481.1"/>
    </source>
</evidence>
<accession>A0A381IBG8</accession>
<proteinExistence type="predicted"/>
<dbReference type="EMBL" id="CAADAN010000001">
    <property type="protein sequence ID" value="VFD29481.1"/>
    <property type="molecule type" value="Genomic_DNA"/>
</dbReference>
<reference evidence="1" key="1">
    <citation type="submission" date="2018-06" db="EMBL/GenBank/DDBJ databases">
        <authorList>
            <consortium name="Pathogen Informatics"/>
            <person name="Doyle S."/>
        </authorList>
    </citation>
    <scope>NUCLEOTIDE SEQUENCE</scope>
    <source>
        <strain evidence="1">NCTC13307</strain>
    </source>
</reference>
<evidence type="ECO:0000313" key="3">
    <source>
        <dbReference type="Proteomes" id="UP000411588"/>
    </source>
</evidence>
<name>A0A381IBG8_CLODI</name>
<dbReference type="Proteomes" id="UP000411588">
    <property type="component" value="Unassembled WGS sequence"/>
</dbReference>